<sequence>MLTLADATFLYDAAGGIRGANLRVAPGEVVGVVGANGAGKSTLLGLAAAALVPQAGQVTLALTDLAGRTRKFRSDVGIGYRRHVGYMTELAPVYGEMGVEAYLRFRTILRGERILRVRRRVMEAMERCGLMGLRRRTVGTLSLGLRRRVALAEALLTMPSVLVLDDPFAGIDATLREAFAEVIREVGARAHVLISGHDPLLLEACCTRFALVEKGALTETGLDAQAARARLLPAPATDGGEA</sequence>
<evidence type="ECO:0000313" key="6">
    <source>
        <dbReference type="EMBL" id="HIV09165.1"/>
    </source>
</evidence>
<dbReference type="SMART" id="SM00382">
    <property type="entry name" value="AAA"/>
    <property type="match status" value="1"/>
</dbReference>
<evidence type="ECO:0000256" key="4">
    <source>
        <dbReference type="ARBA" id="ARBA00022840"/>
    </source>
</evidence>
<accession>A0A9D1NM31</accession>
<dbReference type="InterPro" id="IPR003593">
    <property type="entry name" value="AAA+_ATPase"/>
</dbReference>
<keyword evidence="4 6" id="KW-0067">ATP-binding</keyword>
<dbReference type="GO" id="GO:0016887">
    <property type="term" value="F:ATP hydrolysis activity"/>
    <property type="evidence" value="ECO:0007669"/>
    <property type="project" value="InterPro"/>
</dbReference>
<reference evidence="6" key="1">
    <citation type="submission" date="2020-10" db="EMBL/GenBank/DDBJ databases">
        <authorList>
            <person name="Gilroy R."/>
        </authorList>
    </citation>
    <scope>NUCLEOTIDE SEQUENCE</scope>
    <source>
        <strain evidence="6">35461</strain>
    </source>
</reference>
<dbReference type="InterPro" id="IPR003439">
    <property type="entry name" value="ABC_transporter-like_ATP-bd"/>
</dbReference>
<feature type="domain" description="ABC transporter" evidence="5">
    <location>
        <begin position="2"/>
        <end position="239"/>
    </location>
</feature>
<dbReference type="PROSITE" id="PS50893">
    <property type="entry name" value="ABC_TRANSPORTER_2"/>
    <property type="match status" value="1"/>
</dbReference>
<proteinExistence type="inferred from homology"/>
<keyword evidence="3" id="KW-0547">Nucleotide-binding</keyword>
<evidence type="ECO:0000256" key="2">
    <source>
        <dbReference type="ARBA" id="ARBA00022448"/>
    </source>
</evidence>
<dbReference type="Pfam" id="PF00005">
    <property type="entry name" value="ABC_tran"/>
    <property type="match status" value="1"/>
</dbReference>
<evidence type="ECO:0000259" key="5">
    <source>
        <dbReference type="PROSITE" id="PS50893"/>
    </source>
</evidence>
<keyword evidence="2" id="KW-0813">Transport</keyword>
<gene>
    <name evidence="6" type="ORF">IAC79_03520</name>
</gene>
<dbReference type="AlphaFoldDB" id="A0A9D1NM31"/>
<comment type="caution">
    <text evidence="6">The sequence shown here is derived from an EMBL/GenBank/DDBJ whole genome shotgun (WGS) entry which is preliminary data.</text>
</comment>
<comment type="similarity">
    <text evidence="1">Belongs to the ABC transporter superfamily.</text>
</comment>
<dbReference type="SUPFAM" id="SSF52540">
    <property type="entry name" value="P-loop containing nucleoside triphosphate hydrolases"/>
    <property type="match status" value="1"/>
</dbReference>
<dbReference type="GO" id="GO:0005524">
    <property type="term" value="F:ATP binding"/>
    <property type="evidence" value="ECO:0007669"/>
    <property type="project" value="UniProtKB-KW"/>
</dbReference>
<dbReference type="EMBL" id="DVOR01000112">
    <property type="protein sequence ID" value="HIV09165.1"/>
    <property type="molecule type" value="Genomic_DNA"/>
</dbReference>
<dbReference type="InterPro" id="IPR027417">
    <property type="entry name" value="P-loop_NTPase"/>
</dbReference>
<evidence type="ECO:0000256" key="3">
    <source>
        <dbReference type="ARBA" id="ARBA00022741"/>
    </source>
</evidence>
<organism evidence="6 7">
    <name type="scientific">Candidatus Spyradenecus faecavium</name>
    <dbReference type="NCBI Taxonomy" id="2840947"/>
    <lineage>
        <taxon>Bacteria</taxon>
        <taxon>Pseudomonadati</taxon>
        <taxon>Lentisphaerota</taxon>
        <taxon>Lentisphaeria</taxon>
        <taxon>Lentisphaerales</taxon>
        <taxon>Lentisphaeraceae</taxon>
        <taxon>Lentisphaeraceae incertae sedis</taxon>
        <taxon>Candidatus Spyradenecus</taxon>
    </lineage>
</organism>
<reference evidence="6" key="2">
    <citation type="journal article" date="2021" name="PeerJ">
        <title>Extensive microbial diversity within the chicken gut microbiome revealed by metagenomics and culture.</title>
        <authorList>
            <person name="Gilroy R."/>
            <person name="Ravi A."/>
            <person name="Getino M."/>
            <person name="Pursley I."/>
            <person name="Horton D.L."/>
            <person name="Alikhan N.F."/>
            <person name="Baker D."/>
            <person name="Gharbi K."/>
            <person name="Hall N."/>
            <person name="Watson M."/>
            <person name="Adriaenssens E.M."/>
            <person name="Foster-Nyarko E."/>
            <person name="Jarju S."/>
            <person name="Secka A."/>
            <person name="Antonio M."/>
            <person name="Oren A."/>
            <person name="Chaudhuri R.R."/>
            <person name="La Ragione R."/>
            <person name="Hildebrand F."/>
            <person name="Pallen M.J."/>
        </authorList>
    </citation>
    <scope>NUCLEOTIDE SEQUENCE</scope>
    <source>
        <strain evidence="6">35461</strain>
    </source>
</reference>
<dbReference type="PANTHER" id="PTHR43335">
    <property type="entry name" value="ABC TRANSPORTER, ATP-BINDING PROTEIN"/>
    <property type="match status" value="1"/>
</dbReference>
<evidence type="ECO:0000313" key="7">
    <source>
        <dbReference type="Proteomes" id="UP000886845"/>
    </source>
</evidence>
<protein>
    <submittedName>
        <fullName evidence="6">ABC transporter ATP-binding protein</fullName>
    </submittedName>
</protein>
<name>A0A9D1NM31_9BACT</name>
<dbReference type="Proteomes" id="UP000886845">
    <property type="component" value="Unassembled WGS sequence"/>
</dbReference>
<dbReference type="Gene3D" id="3.40.50.300">
    <property type="entry name" value="P-loop containing nucleotide triphosphate hydrolases"/>
    <property type="match status" value="1"/>
</dbReference>
<evidence type="ECO:0000256" key="1">
    <source>
        <dbReference type="ARBA" id="ARBA00005417"/>
    </source>
</evidence>